<dbReference type="Pfam" id="PF11066">
    <property type="entry name" value="DUF2867"/>
    <property type="match status" value="1"/>
</dbReference>
<proteinExistence type="predicted"/>
<dbReference type="PANTHER" id="PTHR12126">
    <property type="entry name" value="NADH-UBIQUINONE OXIDOREDUCTASE 39 KDA SUBUNIT-RELATED"/>
    <property type="match status" value="1"/>
</dbReference>
<dbReference type="AlphaFoldDB" id="A0A8J8BCR1"/>
<dbReference type="SUPFAM" id="SSF51735">
    <property type="entry name" value="NAD(P)-binding Rossmann-fold domains"/>
    <property type="match status" value="1"/>
</dbReference>
<accession>A0A8J8BCR1</accession>
<dbReference type="SUPFAM" id="SSF55961">
    <property type="entry name" value="Bet v1-like"/>
    <property type="match status" value="1"/>
</dbReference>
<keyword evidence="3" id="KW-1185">Reference proteome</keyword>
<gene>
    <name evidence="2" type="ORF">KGA66_20165</name>
</gene>
<sequence>MADIAAEDSRGLCLVTGATGYVGGRLVPELLDAGFRVRCMTRSRARLRDQPWFDRVEVVEADASDAARAAEALDGVDVAYYLIHSMMGGDRFEEADRTAARTFAQAASRTGLGRLIYLGGLAPADGATLSPHMRSRSEVGRILLDSGVPTVVLRAAVIIGSGSASFEMLRYLTERLPVMVTPKWVTSRVQPIAIRDVLRYLVQAASLPPQVRGSFDIGGPQVLTYVEMMHRYALLAGLGPRRILRVPVLTPNLSSHWIGLVTPIPSALARPLVESLRHDAVCRDHEIARHIPDPRGGLLRFDDAVCLALKRVREAVVDTRWSSASLPGAPSDPLSTDPDWAGGSLYVDQRERETTAPAAALWAAVEAIGGETGWYSLPLAWQARGLIDRAMGGVGLRRGRRDPRRLRIGDAVDFWRVEELVPGRLLRLRAEMRLPGLAWLELRVEPDGNTTRYVQRAVFHPRGLVGQLYWWSIKPFHGLVFGAMARNIIRSAENPALAARNWRRPRRPLDARPPVHASAHRSPR</sequence>
<dbReference type="Gene3D" id="3.40.50.720">
    <property type="entry name" value="NAD(P)-binding Rossmann-like Domain"/>
    <property type="match status" value="1"/>
</dbReference>
<dbReference type="PANTHER" id="PTHR12126:SF11">
    <property type="entry name" value="NADH DEHYDROGENASE [UBIQUINONE] 1 ALPHA SUBCOMPLEX SUBUNIT 9, MITOCHONDRIAL"/>
    <property type="match status" value="1"/>
</dbReference>
<reference evidence="2" key="1">
    <citation type="submission" date="2021-04" db="EMBL/GenBank/DDBJ databases">
        <title>Genome based classification of Actinospica acidithermotolerans sp. nov., an actinobacterium isolated from an Indonesian hot spring.</title>
        <authorList>
            <person name="Kusuma A.B."/>
            <person name="Putra K.E."/>
            <person name="Nafisah S."/>
            <person name="Loh J."/>
            <person name="Nouioui I."/>
            <person name="Goodfellow M."/>
        </authorList>
    </citation>
    <scope>NUCLEOTIDE SEQUENCE</scope>
    <source>
        <strain evidence="2">DSM 45618</strain>
    </source>
</reference>
<dbReference type="RefSeq" id="WP_211469736.1">
    <property type="nucleotide sequence ID" value="NZ_JAGSXH010000080.1"/>
</dbReference>
<dbReference type="GO" id="GO:0044877">
    <property type="term" value="F:protein-containing complex binding"/>
    <property type="evidence" value="ECO:0007669"/>
    <property type="project" value="TreeGrafter"/>
</dbReference>
<evidence type="ECO:0000313" key="2">
    <source>
        <dbReference type="EMBL" id="MBS2965377.1"/>
    </source>
</evidence>
<dbReference type="InterPro" id="IPR016040">
    <property type="entry name" value="NAD(P)-bd_dom"/>
</dbReference>
<feature type="domain" description="NAD(P)-binding" evidence="1">
    <location>
        <begin position="17"/>
        <end position="126"/>
    </location>
</feature>
<evidence type="ECO:0000313" key="3">
    <source>
        <dbReference type="Proteomes" id="UP000677913"/>
    </source>
</evidence>
<dbReference type="InterPro" id="IPR036291">
    <property type="entry name" value="NAD(P)-bd_dom_sf"/>
</dbReference>
<dbReference type="InterPro" id="IPR021295">
    <property type="entry name" value="DUF2867"/>
</dbReference>
<evidence type="ECO:0000259" key="1">
    <source>
        <dbReference type="Pfam" id="PF13460"/>
    </source>
</evidence>
<comment type="caution">
    <text evidence="2">The sequence shown here is derived from an EMBL/GenBank/DDBJ whole genome shotgun (WGS) entry which is preliminary data.</text>
</comment>
<protein>
    <submittedName>
        <fullName evidence="2">SDR family oxidoreductase</fullName>
    </submittedName>
</protein>
<dbReference type="Proteomes" id="UP000677913">
    <property type="component" value="Unassembled WGS sequence"/>
</dbReference>
<dbReference type="InterPro" id="IPR051207">
    <property type="entry name" value="ComplexI_NDUFA9_subunit"/>
</dbReference>
<dbReference type="EMBL" id="JAGSXH010000080">
    <property type="protein sequence ID" value="MBS2965377.1"/>
    <property type="molecule type" value="Genomic_DNA"/>
</dbReference>
<dbReference type="Pfam" id="PF13460">
    <property type="entry name" value="NAD_binding_10"/>
    <property type="match status" value="1"/>
</dbReference>
<organism evidence="2 3">
    <name type="scientific">Actinocrinis puniceicyclus</name>
    <dbReference type="NCBI Taxonomy" id="977794"/>
    <lineage>
        <taxon>Bacteria</taxon>
        <taxon>Bacillati</taxon>
        <taxon>Actinomycetota</taxon>
        <taxon>Actinomycetes</taxon>
        <taxon>Catenulisporales</taxon>
        <taxon>Actinospicaceae</taxon>
        <taxon>Actinocrinis</taxon>
    </lineage>
</organism>
<name>A0A8J8BCR1_9ACTN</name>